<dbReference type="OrthoDB" id="548217at2759"/>
<organism evidence="13 14">
    <name type="scientific">Nezara viridula</name>
    <name type="common">Southern green stink bug</name>
    <name type="synonym">Cimex viridulus</name>
    <dbReference type="NCBI Taxonomy" id="85310"/>
    <lineage>
        <taxon>Eukaryota</taxon>
        <taxon>Metazoa</taxon>
        <taxon>Ecdysozoa</taxon>
        <taxon>Arthropoda</taxon>
        <taxon>Hexapoda</taxon>
        <taxon>Insecta</taxon>
        <taxon>Pterygota</taxon>
        <taxon>Neoptera</taxon>
        <taxon>Paraneoptera</taxon>
        <taxon>Hemiptera</taxon>
        <taxon>Heteroptera</taxon>
        <taxon>Panheteroptera</taxon>
        <taxon>Pentatomomorpha</taxon>
        <taxon>Pentatomoidea</taxon>
        <taxon>Pentatomidae</taxon>
        <taxon>Pentatominae</taxon>
        <taxon>Nezara</taxon>
    </lineage>
</organism>
<dbReference type="InterPro" id="IPR008271">
    <property type="entry name" value="Ser/Thr_kinase_AS"/>
</dbReference>
<gene>
    <name evidence="13" type="ORF">NEZAVI_LOCUS9234</name>
</gene>
<proteinExistence type="inferred from homology"/>
<evidence type="ECO:0000256" key="1">
    <source>
        <dbReference type="ARBA" id="ARBA00006485"/>
    </source>
</evidence>
<evidence type="ECO:0000313" key="14">
    <source>
        <dbReference type="Proteomes" id="UP001152798"/>
    </source>
</evidence>
<keyword evidence="5 10" id="KW-0547">Nucleotide-binding</keyword>
<dbReference type="PROSITE" id="PS50011">
    <property type="entry name" value="PROTEIN_KINASE_DOM"/>
    <property type="match status" value="1"/>
</dbReference>
<evidence type="ECO:0000256" key="5">
    <source>
        <dbReference type="ARBA" id="ARBA00022741"/>
    </source>
</evidence>
<evidence type="ECO:0000256" key="4">
    <source>
        <dbReference type="ARBA" id="ARBA00022679"/>
    </source>
</evidence>
<dbReference type="Gene3D" id="3.30.200.20">
    <property type="entry name" value="Phosphorylase Kinase, domain 1"/>
    <property type="match status" value="1"/>
</dbReference>
<protein>
    <recommendedName>
        <fullName evidence="2">cyclin-dependent kinase</fullName>
        <ecNumber evidence="2">2.7.11.22</ecNumber>
    </recommendedName>
</protein>
<keyword evidence="6" id="KW-0418">Kinase</keyword>
<feature type="domain" description="Protein kinase" evidence="12">
    <location>
        <begin position="4"/>
        <end position="301"/>
    </location>
</feature>
<dbReference type="SMART" id="SM00220">
    <property type="entry name" value="S_TKc"/>
    <property type="match status" value="1"/>
</dbReference>
<dbReference type="Gene3D" id="1.10.510.10">
    <property type="entry name" value="Transferase(Phosphotransferase) domain 1"/>
    <property type="match status" value="1"/>
</dbReference>
<keyword evidence="4" id="KW-0808">Transferase</keyword>
<dbReference type="AlphaFoldDB" id="A0A9P0MKM6"/>
<sequence>MEKYSILSVIGEGAYGKVLKCRHNDSGSFVAIKRFIETEEDITARKIAFREIRMLKKLHHPHLVCLLEVFRRKRRFHLVFEYMPANLLEKLEDDGPLPSELVRRYFYQLVKGVEYCHIHNIIHRDIKPENVLISETGIVKLCDFGFARFASLSSEPLTDYVATRWYRAPELLVGDINYGRGVDIWALGCLIIEMLTATPLFAGYSDIDQLYQITSLMGGLSSNQHTLMCKMTEEMKGSNESCETIELIENIRGRNLDDIVFNLQSKYPTIDKKTLDLVSACLSMDPEERIQCHEILKHRYFTWDRFFVWFLPDLENKINMDAAKKVQVSEVPYPPLDATALASIVGPRRPTKLIGEWSLELIQDSSLKGCPLFADARKLKIKQAMVGELDKESFKNLSQEKVSSSLLGDSNGSKFSFEKMDENLQTEIPKEIEFDMPKINMEYKRNMMPESFHIKPYRGRLQFSREHCNALALQKSQHDEVCLPQIRDLNRFIRKKADTNETTIYQEAISPDRHPEINKNSDFSEKKNQKNSQLKRKKISILEAVTQKAQLNKNENICQCEQEILNKANKVNQVNLHLT</sequence>
<dbReference type="Proteomes" id="UP001152798">
    <property type="component" value="Chromosome 4"/>
</dbReference>
<dbReference type="PROSITE" id="PS00108">
    <property type="entry name" value="PROTEIN_KINASE_ST"/>
    <property type="match status" value="1"/>
</dbReference>
<dbReference type="SUPFAM" id="SSF56112">
    <property type="entry name" value="Protein kinase-like (PK-like)"/>
    <property type="match status" value="1"/>
</dbReference>
<accession>A0A9P0MKM6</accession>
<evidence type="ECO:0000256" key="7">
    <source>
        <dbReference type="ARBA" id="ARBA00022840"/>
    </source>
</evidence>
<evidence type="ECO:0000256" key="2">
    <source>
        <dbReference type="ARBA" id="ARBA00012425"/>
    </source>
</evidence>
<keyword evidence="3" id="KW-0723">Serine/threonine-protein kinase</keyword>
<evidence type="ECO:0000256" key="8">
    <source>
        <dbReference type="ARBA" id="ARBA00047811"/>
    </source>
</evidence>
<dbReference type="InterPro" id="IPR017441">
    <property type="entry name" value="Protein_kinase_ATP_BS"/>
</dbReference>
<keyword evidence="7 10" id="KW-0067">ATP-binding</keyword>
<evidence type="ECO:0000256" key="11">
    <source>
        <dbReference type="SAM" id="MobiDB-lite"/>
    </source>
</evidence>
<evidence type="ECO:0000256" key="10">
    <source>
        <dbReference type="PROSITE-ProRule" id="PRU10141"/>
    </source>
</evidence>
<keyword evidence="14" id="KW-1185">Reference proteome</keyword>
<dbReference type="FunFam" id="1.10.510.10:FF:000624">
    <property type="entry name" value="Mitogen-activated protein kinase"/>
    <property type="match status" value="1"/>
</dbReference>
<dbReference type="Pfam" id="PF00069">
    <property type="entry name" value="Pkinase"/>
    <property type="match status" value="1"/>
</dbReference>
<dbReference type="PANTHER" id="PTHR24056:SF400">
    <property type="entry name" value="KINASE, PUTATIVE-RELATED"/>
    <property type="match status" value="1"/>
</dbReference>
<name>A0A9P0MKM6_NEZVI</name>
<feature type="region of interest" description="Disordered" evidence="11">
    <location>
        <begin position="505"/>
        <end position="535"/>
    </location>
</feature>
<reference evidence="13" key="1">
    <citation type="submission" date="2022-01" db="EMBL/GenBank/DDBJ databases">
        <authorList>
            <person name="King R."/>
        </authorList>
    </citation>
    <scope>NUCLEOTIDE SEQUENCE</scope>
</reference>
<feature type="binding site" evidence="10">
    <location>
        <position position="33"/>
    </location>
    <ligand>
        <name>ATP</name>
        <dbReference type="ChEBI" id="CHEBI:30616"/>
    </ligand>
</feature>
<dbReference type="FunFam" id="3.30.200.20:FF:000049">
    <property type="entry name" value="cyclin-dependent kinase-like 1 isoform X1"/>
    <property type="match status" value="1"/>
</dbReference>
<evidence type="ECO:0000313" key="13">
    <source>
        <dbReference type="EMBL" id="CAH1399878.1"/>
    </source>
</evidence>
<comment type="similarity">
    <text evidence="1">Belongs to the protein kinase superfamily. CMGC Ser/Thr protein kinase family. CDC2/CDKX subfamily.</text>
</comment>
<dbReference type="GO" id="GO:0005634">
    <property type="term" value="C:nucleus"/>
    <property type="evidence" value="ECO:0007669"/>
    <property type="project" value="TreeGrafter"/>
</dbReference>
<feature type="compositionally biased region" description="Basic and acidic residues" evidence="11">
    <location>
        <begin position="510"/>
        <end position="528"/>
    </location>
</feature>
<dbReference type="PROSITE" id="PS00107">
    <property type="entry name" value="PROTEIN_KINASE_ATP"/>
    <property type="match status" value="1"/>
</dbReference>
<dbReference type="GO" id="GO:0004693">
    <property type="term" value="F:cyclin-dependent protein serine/threonine kinase activity"/>
    <property type="evidence" value="ECO:0007669"/>
    <property type="project" value="UniProtKB-EC"/>
</dbReference>
<comment type="catalytic activity">
    <reaction evidence="8">
        <text>L-threonyl-[protein] + ATP = O-phospho-L-threonyl-[protein] + ADP + H(+)</text>
        <dbReference type="Rhea" id="RHEA:46608"/>
        <dbReference type="Rhea" id="RHEA-COMP:11060"/>
        <dbReference type="Rhea" id="RHEA-COMP:11605"/>
        <dbReference type="ChEBI" id="CHEBI:15378"/>
        <dbReference type="ChEBI" id="CHEBI:30013"/>
        <dbReference type="ChEBI" id="CHEBI:30616"/>
        <dbReference type="ChEBI" id="CHEBI:61977"/>
        <dbReference type="ChEBI" id="CHEBI:456216"/>
        <dbReference type="EC" id="2.7.11.22"/>
    </reaction>
</comment>
<dbReference type="InterPro" id="IPR011009">
    <property type="entry name" value="Kinase-like_dom_sf"/>
</dbReference>
<evidence type="ECO:0000256" key="9">
    <source>
        <dbReference type="ARBA" id="ARBA00048367"/>
    </source>
</evidence>
<evidence type="ECO:0000259" key="12">
    <source>
        <dbReference type="PROSITE" id="PS50011"/>
    </source>
</evidence>
<evidence type="ECO:0000256" key="6">
    <source>
        <dbReference type="ARBA" id="ARBA00022777"/>
    </source>
</evidence>
<dbReference type="PANTHER" id="PTHR24056">
    <property type="entry name" value="CELL DIVISION PROTEIN KINASE"/>
    <property type="match status" value="1"/>
</dbReference>
<evidence type="ECO:0000256" key="3">
    <source>
        <dbReference type="ARBA" id="ARBA00022527"/>
    </source>
</evidence>
<dbReference type="InterPro" id="IPR050108">
    <property type="entry name" value="CDK"/>
</dbReference>
<dbReference type="GO" id="GO:0005524">
    <property type="term" value="F:ATP binding"/>
    <property type="evidence" value="ECO:0007669"/>
    <property type="project" value="UniProtKB-UniRule"/>
</dbReference>
<dbReference type="InterPro" id="IPR000719">
    <property type="entry name" value="Prot_kinase_dom"/>
</dbReference>
<dbReference type="EC" id="2.7.11.22" evidence="2"/>
<comment type="catalytic activity">
    <reaction evidence="9">
        <text>L-seryl-[protein] + ATP = O-phospho-L-seryl-[protein] + ADP + H(+)</text>
        <dbReference type="Rhea" id="RHEA:17989"/>
        <dbReference type="Rhea" id="RHEA-COMP:9863"/>
        <dbReference type="Rhea" id="RHEA-COMP:11604"/>
        <dbReference type="ChEBI" id="CHEBI:15378"/>
        <dbReference type="ChEBI" id="CHEBI:29999"/>
        <dbReference type="ChEBI" id="CHEBI:30616"/>
        <dbReference type="ChEBI" id="CHEBI:83421"/>
        <dbReference type="ChEBI" id="CHEBI:456216"/>
        <dbReference type="EC" id="2.7.11.22"/>
    </reaction>
</comment>
<dbReference type="EMBL" id="OV725080">
    <property type="protein sequence ID" value="CAH1399878.1"/>
    <property type="molecule type" value="Genomic_DNA"/>
</dbReference>